<evidence type="ECO:0000256" key="1">
    <source>
        <dbReference type="SAM" id="MobiDB-lite"/>
    </source>
</evidence>
<comment type="caution">
    <text evidence="3">The sequence shown here is derived from an EMBL/GenBank/DDBJ whole genome shotgun (WGS) entry which is preliminary data.</text>
</comment>
<keyword evidence="4" id="KW-1185">Reference proteome</keyword>
<keyword evidence="2" id="KW-0732">Signal</keyword>
<feature type="chain" id="PRO_5002308044" evidence="2">
    <location>
        <begin position="24"/>
        <end position="135"/>
    </location>
</feature>
<protein>
    <submittedName>
        <fullName evidence="3">Uncharacterized protein</fullName>
    </submittedName>
</protein>
<sequence length="135" mass="13999">MKKSLAFAFLTASGLALAPMAHAEPGGCIKYGAAGAVGGHLVHHGVLGATGGCVTGMVTRHEYRKGLREKAALYDKEHPADPNQSWLQRHHNALTYQQKAALWDHEHPTDGTTAPGASGPATTGPATNPPAPPGH</sequence>
<accession>A0A0D6MNV8</accession>
<feature type="compositionally biased region" description="Low complexity" evidence="1">
    <location>
        <begin position="110"/>
        <end position="126"/>
    </location>
</feature>
<organism evidence="3 4">
    <name type="scientific">Tanticharoenia sakaeratensis NBRC 103193</name>
    <dbReference type="NCBI Taxonomy" id="1231623"/>
    <lineage>
        <taxon>Bacteria</taxon>
        <taxon>Pseudomonadati</taxon>
        <taxon>Pseudomonadota</taxon>
        <taxon>Alphaproteobacteria</taxon>
        <taxon>Acetobacterales</taxon>
        <taxon>Acetobacteraceae</taxon>
        <taxon>Tanticharoenia</taxon>
    </lineage>
</organism>
<evidence type="ECO:0000256" key="2">
    <source>
        <dbReference type="SAM" id="SignalP"/>
    </source>
</evidence>
<evidence type="ECO:0000313" key="3">
    <source>
        <dbReference type="EMBL" id="GAN55349.1"/>
    </source>
</evidence>
<dbReference type="RefSeq" id="WP_048850423.1">
    <property type="nucleotide sequence ID" value="NZ_BALE01000046.1"/>
</dbReference>
<dbReference type="OrthoDB" id="7281788at2"/>
<proteinExistence type="predicted"/>
<dbReference type="AlphaFoldDB" id="A0A0D6MNV8"/>
<feature type="region of interest" description="Disordered" evidence="1">
    <location>
        <begin position="97"/>
        <end position="135"/>
    </location>
</feature>
<dbReference type="Proteomes" id="UP000032679">
    <property type="component" value="Unassembled WGS sequence"/>
</dbReference>
<reference evidence="3 4" key="1">
    <citation type="submission" date="2012-10" db="EMBL/GenBank/DDBJ databases">
        <title>Genome sequencing of Tanticharoenia sakaeratensis NBRC 103193.</title>
        <authorList>
            <person name="Azuma Y."/>
            <person name="Hadano H."/>
            <person name="Hirakawa H."/>
            <person name="Matsushita K."/>
        </authorList>
    </citation>
    <scope>NUCLEOTIDE SEQUENCE [LARGE SCALE GENOMIC DNA]</scope>
    <source>
        <strain evidence="3 4">NBRC 103193</strain>
    </source>
</reference>
<evidence type="ECO:0000313" key="4">
    <source>
        <dbReference type="Proteomes" id="UP000032679"/>
    </source>
</evidence>
<feature type="signal peptide" evidence="2">
    <location>
        <begin position="1"/>
        <end position="23"/>
    </location>
</feature>
<gene>
    <name evidence="3" type="ORF">Tasa_046_031</name>
</gene>
<name>A0A0D6MNV8_9PROT</name>
<dbReference type="EMBL" id="BALE01000046">
    <property type="protein sequence ID" value="GAN55349.1"/>
    <property type="molecule type" value="Genomic_DNA"/>
</dbReference>